<keyword evidence="6" id="KW-1185">Reference proteome</keyword>
<dbReference type="SUPFAM" id="SSF52540">
    <property type="entry name" value="P-loop containing nucleoside triphosphate hydrolases"/>
    <property type="match status" value="1"/>
</dbReference>
<feature type="repeat" description="TPR" evidence="3">
    <location>
        <begin position="834"/>
        <end position="867"/>
    </location>
</feature>
<keyword evidence="1" id="KW-0677">Repeat</keyword>
<reference evidence="5" key="2">
    <citation type="submission" date="2020-09" db="EMBL/GenBank/DDBJ databases">
        <authorList>
            <person name="Sun Q."/>
            <person name="Ohkuma M."/>
        </authorList>
    </citation>
    <scope>NUCLEOTIDE SEQUENCE</scope>
    <source>
        <strain evidence="5">JCM 5069</strain>
    </source>
</reference>
<evidence type="ECO:0000313" key="6">
    <source>
        <dbReference type="Proteomes" id="UP000603708"/>
    </source>
</evidence>
<dbReference type="InterPro" id="IPR011990">
    <property type="entry name" value="TPR-like_helical_dom_sf"/>
</dbReference>
<feature type="repeat" description="TPR" evidence="3">
    <location>
        <begin position="800"/>
        <end position="833"/>
    </location>
</feature>
<feature type="region of interest" description="Disordered" evidence="4">
    <location>
        <begin position="1002"/>
        <end position="1048"/>
    </location>
</feature>
<reference evidence="5" key="1">
    <citation type="journal article" date="2014" name="Int. J. Syst. Evol. Microbiol.">
        <title>Complete genome sequence of Corynebacterium casei LMG S-19264T (=DSM 44701T), isolated from a smear-ripened cheese.</title>
        <authorList>
            <consortium name="US DOE Joint Genome Institute (JGI-PGF)"/>
            <person name="Walter F."/>
            <person name="Albersmeier A."/>
            <person name="Kalinowski J."/>
            <person name="Ruckert C."/>
        </authorList>
    </citation>
    <scope>NUCLEOTIDE SEQUENCE</scope>
    <source>
        <strain evidence="5">JCM 5069</strain>
    </source>
</reference>
<gene>
    <name evidence="5" type="ORF">GCM10018793_21510</name>
</gene>
<dbReference type="Pfam" id="PF13424">
    <property type="entry name" value="TPR_12"/>
    <property type="match status" value="1"/>
</dbReference>
<organism evidence="5 6">
    <name type="scientific">Streptomyces sulfonofaciens</name>
    <dbReference type="NCBI Taxonomy" id="68272"/>
    <lineage>
        <taxon>Bacteria</taxon>
        <taxon>Bacillati</taxon>
        <taxon>Actinomycetota</taxon>
        <taxon>Actinomycetes</taxon>
        <taxon>Kitasatosporales</taxon>
        <taxon>Streptomycetaceae</taxon>
        <taxon>Streptomyces</taxon>
    </lineage>
</organism>
<dbReference type="InterPro" id="IPR050498">
    <property type="entry name" value="Ycf3"/>
</dbReference>
<dbReference type="Gene3D" id="3.40.50.300">
    <property type="entry name" value="P-loop containing nucleotide triphosphate hydrolases"/>
    <property type="match status" value="1"/>
</dbReference>
<dbReference type="EMBL" id="BNCD01000005">
    <property type="protein sequence ID" value="GHH76271.1"/>
    <property type="molecule type" value="Genomic_DNA"/>
</dbReference>
<feature type="repeat" description="TPR" evidence="3">
    <location>
        <begin position="630"/>
        <end position="663"/>
    </location>
</feature>
<dbReference type="PROSITE" id="PS50293">
    <property type="entry name" value="TPR_REGION"/>
    <property type="match status" value="1"/>
</dbReference>
<dbReference type="Pfam" id="PF13432">
    <property type="entry name" value="TPR_16"/>
    <property type="match status" value="4"/>
</dbReference>
<feature type="compositionally biased region" description="Low complexity" evidence="4">
    <location>
        <begin position="1017"/>
        <end position="1035"/>
    </location>
</feature>
<evidence type="ECO:0000256" key="2">
    <source>
        <dbReference type="ARBA" id="ARBA00022803"/>
    </source>
</evidence>
<protein>
    <recommendedName>
        <fullName evidence="7">Tetratricopeptide repeat protein</fullName>
    </recommendedName>
</protein>
<evidence type="ECO:0000313" key="5">
    <source>
        <dbReference type="EMBL" id="GHH76271.1"/>
    </source>
</evidence>
<dbReference type="SUPFAM" id="SSF48452">
    <property type="entry name" value="TPR-like"/>
    <property type="match status" value="3"/>
</dbReference>
<dbReference type="InterPro" id="IPR019734">
    <property type="entry name" value="TPR_rpt"/>
</dbReference>
<evidence type="ECO:0008006" key="7">
    <source>
        <dbReference type="Google" id="ProtNLM"/>
    </source>
</evidence>
<feature type="repeat" description="TPR" evidence="3">
    <location>
        <begin position="664"/>
        <end position="697"/>
    </location>
</feature>
<dbReference type="Gene3D" id="1.25.40.10">
    <property type="entry name" value="Tetratricopeptide repeat domain"/>
    <property type="match status" value="4"/>
</dbReference>
<dbReference type="RefSeq" id="WP_189930730.1">
    <property type="nucleotide sequence ID" value="NZ_BNCD01000005.1"/>
</dbReference>
<feature type="repeat" description="TPR" evidence="3">
    <location>
        <begin position="766"/>
        <end position="799"/>
    </location>
</feature>
<feature type="compositionally biased region" description="Acidic residues" evidence="4">
    <location>
        <begin position="1007"/>
        <end position="1016"/>
    </location>
</feature>
<dbReference type="GO" id="GO:0009279">
    <property type="term" value="C:cell outer membrane"/>
    <property type="evidence" value="ECO:0007669"/>
    <property type="project" value="TreeGrafter"/>
</dbReference>
<feature type="repeat" description="TPR" evidence="3">
    <location>
        <begin position="868"/>
        <end position="901"/>
    </location>
</feature>
<evidence type="ECO:0000256" key="3">
    <source>
        <dbReference type="PROSITE-ProRule" id="PRU00339"/>
    </source>
</evidence>
<feature type="repeat" description="TPR" evidence="3">
    <location>
        <begin position="562"/>
        <end position="595"/>
    </location>
</feature>
<name>A0A919KYG2_9ACTN</name>
<sequence>MAERAPSRQELIRRQRSSGFVGRQGELAVFRDTLRQPPQEAAQFLFHIHGPGGVGKTTLVRRLESAARDAEAATAYVDEAAADAVEAMEAVSAQFAQQGVPLKGLDKQLATYRQRRHEAQAEASLAGAVGAGAAAGGQVGQEPGAGTAAPAPSPSSMVLSQLGLAGLGMIPGVGAFAGAVDPNQVAAGADRVTSVLRGRLRSHDDVQLVLSPLQALTPVFLQDLEEAARRRPWLVLFFDTYERTGPLLDTWLRDILVTNRYGELPANVLVVLAGQARLAARCWDDWRDLVADWPLEVFTDAEARQLLTAKGVTDERVVEVILRLSGRLPVLVSTLAEARPVRVEDIGDPTGTAVERFLKWEQDPARRAAALACALPQELDEDVYRAAVDDTAAEQFGWLRGLPFVTDHAGHCRYHDVVRSAMLRLQRRQSPERWRQQHTRLADAFGRRRSRLEEGTPPQDGWWRDEHWRAARLQETYHRLCADPRAALPGALRDLLDAYDHGTRTLRRWTQTLSRAGHDTDAPEVAEWGRRLLSALEDDAGPGIAALTALIMHAALDTGARSLAYTLRGRDHRNAERYAEALADYDRALALDPRGFRACYGRGRTHHLEGRSEEAVADYGRAIELKADDIWSHAYRGSIRHFQNRHAEALADFDRALEIHPDHAWVLTSRGLTHQAMARHEAALADYDRALAIAPASSWTLTSRGELHRLNGRYEAALADFDRAVEIKPDSTWTLVNRALTHQATARHDDALADYDRAVAADPGSVWARINRGLLHEHAQRYDLALADFDHALGINPTSVWALVNRGIVHQYTGRYDLALADFDRAVELEPEHAWALACRGELHRREARHDDALADLSRALDISPDSSWARTNRGMVRRLVHQYEAALADYDAAVALSPRSAWTLATRGELHRLMDHPERAIEDLDLAIEINPGYVWALVNRAAALRATGRTEAALGDLGTALEKDPEHAWAHYEKAVTLYAAGLAGAEEYLTRAVALLTPDPADSPADDPADGPADDPASGSVAGPASGSADGPVDGGAPPVVKRSAAERSVADRGNLFLAHSALDHRAVAERCLDEFLASTPTSGQIDELLMDLDALVAALPSAARRTLGFRRRLEEALTVVR</sequence>
<comment type="caution">
    <text evidence="5">The sequence shown here is derived from an EMBL/GenBank/DDBJ whole genome shotgun (WGS) entry which is preliminary data.</text>
</comment>
<keyword evidence="2 3" id="KW-0802">TPR repeat</keyword>
<dbReference type="Proteomes" id="UP000603708">
    <property type="component" value="Unassembled WGS sequence"/>
</dbReference>
<dbReference type="PANTHER" id="PTHR44858:SF1">
    <property type="entry name" value="UDP-N-ACETYLGLUCOSAMINE--PEPTIDE N-ACETYLGLUCOSAMINYLTRANSFERASE SPINDLY-RELATED"/>
    <property type="match status" value="1"/>
</dbReference>
<dbReference type="PANTHER" id="PTHR44858">
    <property type="entry name" value="TETRATRICOPEPTIDE REPEAT PROTEIN 6"/>
    <property type="match status" value="1"/>
</dbReference>
<dbReference type="AlphaFoldDB" id="A0A919KYG2"/>
<dbReference type="InterPro" id="IPR027417">
    <property type="entry name" value="P-loop_NTPase"/>
</dbReference>
<proteinExistence type="predicted"/>
<dbReference type="PROSITE" id="PS50005">
    <property type="entry name" value="TPR"/>
    <property type="match status" value="8"/>
</dbReference>
<dbReference type="Pfam" id="PF13181">
    <property type="entry name" value="TPR_8"/>
    <property type="match status" value="1"/>
</dbReference>
<dbReference type="SMART" id="SM00028">
    <property type="entry name" value="TPR"/>
    <property type="match status" value="13"/>
</dbReference>
<feature type="repeat" description="TPR" evidence="3">
    <location>
        <begin position="698"/>
        <end position="731"/>
    </location>
</feature>
<evidence type="ECO:0000256" key="4">
    <source>
        <dbReference type="SAM" id="MobiDB-lite"/>
    </source>
</evidence>
<evidence type="ECO:0000256" key="1">
    <source>
        <dbReference type="ARBA" id="ARBA00022737"/>
    </source>
</evidence>
<dbReference type="GO" id="GO:0046813">
    <property type="term" value="P:receptor-mediated virion attachment to host cell"/>
    <property type="evidence" value="ECO:0007669"/>
    <property type="project" value="TreeGrafter"/>
</dbReference>
<accession>A0A919KYG2</accession>